<keyword evidence="1" id="KW-0489">Methyltransferase</keyword>
<dbReference type="Proteomes" id="UP000814128">
    <property type="component" value="Unassembled WGS sequence"/>
</dbReference>
<accession>A0ACB8QYM5</accession>
<reference evidence="1" key="1">
    <citation type="submission" date="2021-02" db="EMBL/GenBank/DDBJ databases">
        <authorList>
            <consortium name="DOE Joint Genome Institute"/>
            <person name="Ahrendt S."/>
            <person name="Looney B.P."/>
            <person name="Miyauchi S."/>
            <person name="Morin E."/>
            <person name="Drula E."/>
            <person name="Courty P.E."/>
            <person name="Chicoki N."/>
            <person name="Fauchery L."/>
            <person name="Kohler A."/>
            <person name="Kuo A."/>
            <person name="Labutti K."/>
            <person name="Pangilinan J."/>
            <person name="Lipzen A."/>
            <person name="Riley R."/>
            <person name="Andreopoulos W."/>
            <person name="He G."/>
            <person name="Johnson J."/>
            <person name="Barry K.W."/>
            <person name="Grigoriev I.V."/>
            <person name="Nagy L."/>
            <person name="Hibbett D."/>
            <person name="Henrissat B."/>
            <person name="Matheny P.B."/>
            <person name="Labbe J."/>
            <person name="Martin F."/>
        </authorList>
    </citation>
    <scope>NUCLEOTIDE SEQUENCE</scope>
    <source>
        <strain evidence="1">EC-137</strain>
    </source>
</reference>
<proteinExistence type="predicted"/>
<reference evidence="1" key="2">
    <citation type="journal article" date="2022" name="New Phytol.">
        <title>Evolutionary transition to the ectomycorrhizal habit in the genomes of a hyperdiverse lineage of mushroom-forming fungi.</title>
        <authorList>
            <person name="Looney B."/>
            <person name="Miyauchi S."/>
            <person name="Morin E."/>
            <person name="Drula E."/>
            <person name="Courty P.E."/>
            <person name="Kohler A."/>
            <person name="Kuo A."/>
            <person name="LaButti K."/>
            <person name="Pangilinan J."/>
            <person name="Lipzen A."/>
            <person name="Riley R."/>
            <person name="Andreopoulos W."/>
            <person name="He G."/>
            <person name="Johnson J."/>
            <person name="Nolan M."/>
            <person name="Tritt A."/>
            <person name="Barry K.W."/>
            <person name="Grigoriev I.V."/>
            <person name="Nagy L.G."/>
            <person name="Hibbett D."/>
            <person name="Henrissat B."/>
            <person name="Matheny P.B."/>
            <person name="Labbe J."/>
            <person name="Martin F.M."/>
        </authorList>
    </citation>
    <scope>NUCLEOTIDE SEQUENCE</scope>
    <source>
        <strain evidence="1">EC-137</strain>
    </source>
</reference>
<name>A0ACB8QYM5_9AGAM</name>
<protein>
    <submittedName>
        <fullName evidence="1">S-adenosyl-L-methionine-dependent methyltransferase</fullName>
    </submittedName>
</protein>
<sequence length="380" mass="42575">MSSDTSDVESVNSIYGIEELGLSLIEAVLSRQSCDEVQKIIDAGAPTWYQDEDGWSALHAAAHIEDQSLVLLLLQEGAVWNAVDNLGNSAGDIALSLNNETCYTLIRDAGVRKELILQLLSAHGDNATDMDDNAILLKSIDHSALGSVAAFLSSKLRYTTDVFGQEICLLQTGDTEIGVMMGWEREIMQETVQKLCTDQKGYDSRLKVLNVGFGLGIIDSFFQELPAPPALHVIIEPHRDVLQYMRDNGWYGKPGVEILEGKWQDFIGTDKLSQFSGFDAIYTDTFSENYEDLYKFFKHVPNLLARPEGRFSFFNGLGATNAVFYDVYTKLAEINLTDLGFDVSWHDVDVEEKQSVGRWGRTREYFSLKLFRLPICHLKL</sequence>
<keyword evidence="1" id="KW-0808">Transferase</keyword>
<keyword evidence="2" id="KW-1185">Reference proteome</keyword>
<comment type="caution">
    <text evidence="1">The sequence shown here is derived from an EMBL/GenBank/DDBJ whole genome shotgun (WGS) entry which is preliminary data.</text>
</comment>
<evidence type="ECO:0000313" key="2">
    <source>
        <dbReference type="Proteomes" id="UP000814128"/>
    </source>
</evidence>
<organism evidence="1 2">
    <name type="scientific">Vararia minispora EC-137</name>
    <dbReference type="NCBI Taxonomy" id="1314806"/>
    <lineage>
        <taxon>Eukaryota</taxon>
        <taxon>Fungi</taxon>
        <taxon>Dikarya</taxon>
        <taxon>Basidiomycota</taxon>
        <taxon>Agaricomycotina</taxon>
        <taxon>Agaricomycetes</taxon>
        <taxon>Russulales</taxon>
        <taxon>Lachnocladiaceae</taxon>
        <taxon>Vararia</taxon>
    </lineage>
</organism>
<dbReference type="EMBL" id="MU273467">
    <property type="protein sequence ID" value="KAI0036944.1"/>
    <property type="molecule type" value="Genomic_DNA"/>
</dbReference>
<evidence type="ECO:0000313" key="1">
    <source>
        <dbReference type="EMBL" id="KAI0036944.1"/>
    </source>
</evidence>
<gene>
    <name evidence="1" type="ORF">K488DRAFT_75708</name>
</gene>